<evidence type="ECO:0000256" key="4">
    <source>
        <dbReference type="ARBA" id="ARBA00022989"/>
    </source>
</evidence>
<dbReference type="InterPro" id="IPR002797">
    <property type="entry name" value="Polysacc_synth"/>
</dbReference>
<sequence length="497" mass="56804">MAGLKSLAKDTAIYGLSSIVGRFLNYLLVPLYTAVLPAASGGYGVVSNVYAYTALILVLLTFGMETGFFRFANKQDEQPEKVYANSLLFVGGLSLCFVSLCMLFLHPISSFLEYPDHPDYVGMMIVVVALDSFQCIPFAYLRYKKRPIKFAAIKLFNIIGNIGLNLFFLLLCPYLAQHAPSTVSWFYNPDYLVGYIFVSNLIMSAVQMFFFIPELRGFSYRMDRVLMKRMISYSFPILIFGVVGILNQTIDKMIYPFLFDDRQEGLVQLGIYSATSKVAMVMAMFTQAFRYAYEPFVFGKNKDADNRKVYASAMKYFFIFSLLAFLAVMCYMDVLKYMVARDYWEGLSVVAIVMLAEILKGIYFNLSFWYKLTDETRWGAYFSLIGCAILLLMNIWLVPLYGYVASAWASVAGYGVITLLSYVIGQKKYPVHYPLHSMFLYLLLAGVLFFLSQYVIIENLFFRLAFRTALLIVFVVYVLKKDLPVRNIPVLNRLIKK</sequence>
<reference evidence="7" key="1">
    <citation type="submission" date="2022-12" db="EMBL/GenBank/DDBJ databases">
        <title>Phocaeicola acetigenes sp. nov., isolated feces from a healthy human.</title>
        <authorList>
            <person name="Do H."/>
            <person name="Ha Y.B."/>
            <person name="Kim J.-S."/>
            <person name="Suh M.K."/>
            <person name="Kim H.S."/>
            <person name="Lee J.-S."/>
        </authorList>
    </citation>
    <scope>NUCLEOTIDE SEQUENCE</scope>
    <source>
        <strain evidence="7">KGMB11183</strain>
    </source>
</reference>
<comment type="caution">
    <text evidence="7">The sequence shown here is derived from an EMBL/GenBank/DDBJ whole genome shotgun (WGS) entry which is preliminary data.</text>
</comment>
<feature type="transmembrane region" description="Helical" evidence="6">
    <location>
        <begin position="314"/>
        <end position="334"/>
    </location>
</feature>
<feature type="transmembrane region" description="Helical" evidence="6">
    <location>
        <begin position="83"/>
        <end position="108"/>
    </location>
</feature>
<keyword evidence="4 6" id="KW-1133">Transmembrane helix</keyword>
<feature type="transmembrane region" description="Helical" evidence="6">
    <location>
        <begin position="233"/>
        <end position="250"/>
    </location>
</feature>
<feature type="transmembrane region" description="Helical" evidence="6">
    <location>
        <begin position="460"/>
        <end position="479"/>
    </location>
</feature>
<keyword evidence="5 6" id="KW-0472">Membrane</keyword>
<keyword evidence="2" id="KW-1003">Cell membrane</keyword>
<evidence type="ECO:0000256" key="3">
    <source>
        <dbReference type="ARBA" id="ARBA00022692"/>
    </source>
</evidence>
<feature type="transmembrane region" description="Helical" evidence="6">
    <location>
        <begin position="435"/>
        <end position="454"/>
    </location>
</feature>
<dbReference type="InterPro" id="IPR050833">
    <property type="entry name" value="Poly_Biosynth_Transport"/>
</dbReference>
<feature type="transmembrane region" description="Helical" evidence="6">
    <location>
        <begin position="120"/>
        <end position="143"/>
    </location>
</feature>
<evidence type="ECO:0000313" key="7">
    <source>
        <dbReference type="EMBL" id="MCZ8372282.1"/>
    </source>
</evidence>
<proteinExistence type="predicted"/>
<protein>
    <submittedName>
        <fullName evidence="7">Lipopolysaccharide biosynthesis protein</fullName>
    </submittedName>
</protein>
<feature type="transmembrane region" description="Helical" evidence="6">
    <location>
        <begin position="12"/>
        <end position="29"/>
    </location>
</feature>
<keyword evidence="8" id="KW-1185">Reference proteome</keyword>
<feature type="transmembrane region" description="Helical" evidence="6">
    <location>
        <begin position="378"/>
        <end position="397"/>
    </location>
</feature>
<feature type="transmembrane region" description="Helical" evidence="6">
    <location>
        <begin position="191"/>
        <end position="212"/>
    </location>
</feature>
<evidence type="ECO:0000256" key="2">
    <source>
        <dbReference type="ARBA" id="ARBA00022475"/>
    </source>
</evidence>
<evidence type="ECO:0000256" key="5">
    <source>
        <dbReference type="ARBA" id="ARBA00023136"/>
    </source>
</evidence>
<organism evidence="7 8">
    <name type="scientific">Phocaeicola acetigenes</name>
    <dbReference type="NCBI Taxonomy" id="3016083"/>
    <lineage>
        <taxon>Bacteria</taxon>
        <taxon>Pseudomonadati</taxon>
        <taxon>Bacteroidota</taxon>
        <taxon>Bacteroidia</taxon>
        <taxon>Bacteroidales</taxon>
        <taxon>Bacteroidaceae</taxon>
        <taxon>Phocaeicola</taxon>
    </lineage>
</organism>
<feature type="transmembrane region" description="Helical" evidence="6">
    <location>
        <begin position="403"/>
        <end position="423"/>
    </location>
</feature>
<dbReference type="PANTHER" id="PTHR30250:SF11">
    <property type="entry name" value="O-ANTIGEN TRANSPORTER-RELATED"/>
    <property type="match status" value="1"/>
</dbReference>
<dbReference type="Proteomes" id="UP001141933">
    <property type="component" value="Unassembled WGS sequence"/>
</dbReference>
<dbReference type="Pfam" id="PF01943">
    <property type="entry name" value="Polysacc_synt"/>
    <property type="match status" value="1"/>
</dbReference>
<evidence type="ECO:0000256" key="1">
    <source>
        <dbReference type="ARBA" id="ARBA00004651"/>
    </source>
</evidence>
<dbReference type="RefSeq" id="WP_269877452.1">
    <property type="nucleotide sequence ID" value="NZ_JAPZVM010000003.1"/>
</dbReference>
<name>A0ABT4PGW5_9BACT</name>
<evidence type="ECO:0000313" key="8">
    <source>
        <dbReference type="Proteomes" id="UP001141933"/>
    </source>
</evidence>
<gene>
    <name evidence="7" type="ORF">O6P32_06105</name>
</gene>
<feature type="transmembrane region" description="Helical" evidence="6">
    <location>
        <begin position="346"/>
        <end position="366"/>
    </location>
</feature>
<dbReference type="EMBL" id="JAPZVM010000003">
    <property type="protein sequence ID" value="MCZ8372282.1"/>
    <property type="molecule type" value="Genomic_DNA"/>
</dbReference>
<keyword evidence="3 6" id="KW-0812">Transmembrane</keyword>
<feature type="transmembrane region" description="Helical" evidence="6">
    <location>
        <begin position="270"/>
        <end position="293"/>
    </location>
</feature>
<comment type="subcellular location">
    <subcellularLocation>
        <location evidence="1">Cell membrane</location>
        <topology evidence="1">Multi-pass membrane protein</topology>
    </subcellularLocation>
</comment>
<feature type="transmembrane region" description="Helical" evidence="6">
    <location>
        <begin position="49"/>
        <end position="71"/>
    </location>
</feature>
<accession>A0ABT4PGW5</accession>
<dbReference type="PANTHER" id="PTHR30250">
    <property type="entry name" value="PST FAMILY PREDICTED COLANIC ACID TRANSPORTER"/>
    <property type="match status" value="1"/>
</dbReference>
<feature type="transmembrane region" description="Helical" evidence="6">
    <location>
        <begin position="155"/>
        <end position="176"/>
    </location>
</feature>
<evidence type="ECO:0000256" key="6">
    <source>
        <dbReference type="SAM" id="Phobius"/>
    </source>
</evidence>